<evidence type="ECO:0000313" key="1">
    <source>
        <dbReference type="EMBL" id="UOD28690.1"/>
    </source>
</evidence>
<accession>A0ABY4A1R5</accession>
<gene>
    <name evidence="1" type="ORF">INH39_25100</name>
</gene>
<keyword evidence="2" id="KW-1185">Reference proteome</keyword>
<reference evidence="1 2" key="1">
    <citation type="submission" date="2020-10" db="EMBL/GenBank/DDBJ databases">
        <title>Genome analysis of Massilia species.</title>
        <authorList>
            <person name="Jung D.-H."/>
        </authorList>
    </citation>
    <scope>NUCLEOTIDE SEQUENCE [LARGE SCALE GENOMIC DNA]</scope>
    <source>
        <strain evidence="2">sipir</strain>
    </source>
</reference>
<name>A0ABY4A1R5_9BURK</name>
<proteinExistence type="predicted"/>
<organism evidence="1 2">
    <name type="scientific">Massilia violaceinigra</name>
    <dbReference type="NCBI Taxonomy" id="2045208"/>
    <lineage>
        <taxon>Bacteria</taxon>
        <taxon>Pseudomonadati</taxon>
        <taxon>Pseudomonadota</taxon>
        <taxon>Betaproteobacteria</taxon>
        <taxon>Burkholderiales</taxon>
        <taxon>Oxalobacteraceae</taxon>
        <taxon>Telluria group</taxon>
        <taxon>Massilia</taxon>
    </lineage>
</organism>
<evidence type="ECO:0000313" key="2">
    <source>
        <dbReference type="Proteomes" id="UP000831532"/>
    </source>
</evidence>
<sequence>MQLLSQRPCAGHRGRRNLFPQHPRSHYLFPLGSFLIARRYSRLRFVTPERFLFWHAIKIRFVKKVICSAILKRANACLCSFDTTLS</sequence>
<protein>
    <submittedName>
        <fullName evidence="1">Uncharacterized protein</fullName>
    </submittedName>
</protein>
<dbReference type="EMBL" id="CP063361">
    <property type="protein sequence ID" value="UOD28690.1"/>
    <property type="molecule type" value="Genomic_DNA"/>
</dbReference>
<dbReference type="RefSeq" id="WP_243489840.1">
    <property type="nucleotide sequence ID" value="NZ_CP063361.1"/>
</dbReference>
<dbReference type="Proteomes" id="UP000831532">
    <property type="component" value="Chromosome"/>
</dbReference>